<accession>X1GTN8</accession>
<comment type="caution">
    <text evidence="1">The sequence shown here is derived from an EMBL/GenBank/DDBJ whole genome shotgun (WGS) entry which is preliminary data.</text>
</comment>
<proteinExistence type="predicted"/>
<dbReference type="EMBL" id="BARU01008069">
    <property type="protein sequence ID" value="GAH36383.1"/>
    <property type="molecule type" value="Genomic_DNA"/>
</dbReference>
<organism evidence="1">
    <name type="scientific">marine sediment metagenome</name>
    <dbReference type="NCBI Taxonomy" id="412755"/>
    <lineage>
        <taxon>unclassified sequences</taxon>
        <taxon>metagenomes</taxon>
        <taxon>ecological metagenomes</taxon>
    </lineage>
</organism>
<name>X1GTN8_9ZZZZ</name>
<protein>
    <submittedName>
        <fullName evidence="1">Uncharacterized protein</fullName>
    </submittedName>
</protein>
<gene>
    <name evidence="1" type="ORF">S03H2_15858</name>
</gene>
<evidence type="ECO:0000313" key="1">
    <source>
        <dbReference type="EMBL" id="GAH36383.1"/>
    </source>
</evidence>
<reference evidence="1" key="1">
    <citation type="journal article" date="2014" name="Front. Microbiol.">
        <title>High frequency of phylogenetically diverse reductive dehalogenase-homologous genes in deep subseafloor sedimentary metagenomes.</title>
        <authorList>
            <person name="Kawai M."/>
            <person name="Futagami T."/>
            <person name="Toyoda A."/>
            <person name="Takaki Y."/>
            <person name="Nishi S."/>
            <person name="Hori S."/>
            <person name="Arai W."/>
            <person name="Tsubouchi T."/>
            <person name="Morono Y."/>
            <person name="Uchiyama I."/>
            <person name="Ito T."/>
            <person name="Fujiyama A."/>
            <person name="Inagaki F."/>
            <person name="Takami H."/>
        </authorList>
    </citation>
    <scope>NUCLEOTIDE SEQUENCE</scope>
    <source>
        <strain evidence="1">Expedition CK06-06</strain>
    </source>
</reference>
<sequence>MKEKSLATQVAPFVRILTWLDTVPRKRVFPESDTLYFVRILVGEEETFPEVGDLTRAEHVILGDFVNDLGIRACLDGLSRRQIRDASVTFVLAVVTAQVLLLLNGNQADKARSTWRRFWDTYNQLMASTVPAVQ</sequence>
<feature type="non-terminal residue" evidence="1">
    <location>
        <position position="134"/>
    </location>
</feature>
<dbReference type="AlphaFoldDB" id="X1GTN8"/>